<dbReference type="GO" id="GO:0016757">
    <property type="term" value="F:glycosyltransferase activity"/>
    <property type="evidence" value="ECO:0007669"/>
    <property type="project" value="TreeGrafter"/>
</dbReference>
<keyword evidence="4" id="KW-1185">Reference proteome</keyword>
<dbReference type="InterPro" id="IPR013320">
    <property type="entry name" value="ConA-like_dom_sf"/>
</dbReference>
<dbReference type="GO" id="GO:0004553">
    <property type="term" value="F:hydrolase activity, hydrolyzing O-glycosyl compounds"/>
    <property type="evidence" value="ECO:0007669"/>
    <property type="project" value="InterPro"/>
</dbReference>
<dbReference type="SUPFAM" id="SSF49899">
    <property type="entry name" value="Concanavalin A-like lectins/glucanases"/>
    <property type="match status" value="1"/>
</dbReference>
<dbReference type="AlphaFoldDB" id="A0A8K0RMS3"/>
<accession>A0A8K0RMS3</accession>
<dbReference type="Gene3D" id="2.60.120.200">
    <property type="match status" value="1"/>
</dbReference>
<name>A0A8K0RMS3_9HYPO</name>
<dbReference type="InterPro" id="IPR000757">
    <property type="entry name" value="Beta-glucanase-like"/>
</dbReference>
<dbReference type="PROSITE" id="PS51762">
    <property type="entry name" value="GH16_2"/>
    <property type="match status" value="1"/>
</dbReference>
<organism evidence="3 4">
    <name type="scientific">Fusarium tricinctum</name>
    <dbReference type="NCBI Taxonomy" id="61284"/>
    <lineage>
        <taxon>Eukaryota</taxon>
        <taxon>Fungi</taxon>
        <taxon>Dikarya</taxon>
        <taxon>Ascomycota</taxon>
        <taxon>Pezizomycotina</taxon>
        <taxon>Sordariomycetes</taxon>
        <taxon>Hypocreomycetidae</taxon>
        <taxon>Hypocreales</taxon>
        <taxon>Nectriaceae</taxon>
        <taxon>Fusarium</taxon>
        <taxon>Fusarium tricinctum species complex</taxon>
    </lineage>
</organism>
<dbReference type="PANTHER" id="PTHR10963">
    <property type="entry name" value="GLYCOSYL HYDROLASE-RELATED"/>
    <property type="match status" value="1"/>
</dbReference>
<dbReference type="PANTHER" id="PTHR10963:SF68">
    <property type="entry name" value="GLYCOSIDASE CRH1-RELATED"/>
    <property type="match status" value="1"/>
</dbReference>
<feature type="domain" description="GH16" evidence="2">
    <location>
        <begin position="1"/>
        <end position="160"/>
    </location>
</feature>
<evidence type="ECO:0000313" key="3">
    <source>
        <dbReference type="EMBL" id="KAH7232985.1"/>
    </source>
</evidence>
<feature type="compositionally biased region" description="Low complexity" evidence="1">
    <location>
        <begin position="240"/>
        <end position="249"/>
    </location>
</feature>
<dbReference type="GO" id="GO:0031505">
    <property type="term" value="P:fungal-type cell wall organization"/>
    <property type="evidence" value="ECO:0007669"/>
    <property type="project" value="TreeGrafter"/>
</dbReference>
<dbReference type="GO" id="GO:0005975">
    <property type="term" value="P:carbohydrate metabolic process"/>
    <property type="evidence" value="ECO:0007669"/>
    <property type="project" value="InterPro"/>
</dbReference>
<protein>
    <submittedName>
        <fullName evidence="3">Concanavalin A-like lectin/glucanase domain-containing protein</fullName>
    </submittedName>
</protein>
<dbReference type="EMBL" id="JAGPXF010000008">
    <property type="protein sequence ID" value="KAH7232985.1"/>
    <property type="molecule type" value="Genomic_DNA"/>
</dbReference>
<dbReference type="Pfam" id="PF00722">
    <property type="entry name" value="Glyco_hydro_16"/>
    <property type="match status" value="1"/>
</dbReference>
<feature type="compositionally biased region" description="Basic and acidic residues" evidence="1">
    <location>
        <begin position="194"/>
        <end position="216"/>
    </location>
</feature>
<proteinExistence type="predicted"/>
<dbReference type="GO" id="GO:0009277">
    <property type="term" value="C:fungal-type cell wall"/>
    <property type="evidence" value="ECO:0007669"/>
    <property type="project" value="TreeGrafter"/>
</dbReference>
<gene>
    <name evidence="3" type="ORF">BKA59DRAFT_496970</name>
</gene>
<dbReference type="Proteomes" id="UP000813427">
    <property type="component" value="Unassembled WGS sequence"/>
</dbReference>
<feature type="compositionally biased region" description="Basic and acidic residues" evidence="1">
    <location>
        <begin position="225"/>
        <end position="236"/>
    </location>
</feature>
<evidence type="ECO:0000313" key="4">
    <source>
        <dbReference type="Proteomes" id="UP000813427"/>
    </source>
</evidence>
<dbReference type="OrthoDB" id="4781at2759"/>
<evidence type="ECO:0000256" key="1">
    <source>
        <dbReference type="SAM" id="MobiDB-lite"/>
    </source>
</evidence>
<sequence length="318" mass="33842">MIKYEKNGATFTIKKETNAPTIATGKYIFFGIVTAVVLQSDTLDEIDWEWLGGDTTQVQSNYFSKGDTTTYDRGAFHTVSEPQAASHKYSIEWNKNAVEWIIDGTVVRTLKAAEVKGFPESPMQVKLGTWCAGGSKTELGTLQWSGGLTDFSKAPFDAYYKSVTIVDYAGGNGPAIKAVKEYVYGGNSGSADSIEIKHGSVSDEEDRKTFKEDKPKPTGTLESAAEEKGTSDEKNKPAPTGSSTKTGTSGDKDDQTPPTVSKPNDGLVRLNFTARPLGIPTPDSTSSSGGGVQQSAASRNIFQGGLIAGILLVVALAV</sequence>
<feature type="region of interest" description="Disordered" evidence="1">
    <location>
        <begin position="193"/>
        <end position="268"/>
    </location>
</feature>
<comment type="caution">
    <text evidence="3">The sequence shown here is derived from an EMBL/GenBank/DDBJ whole genome shotgun (WGS) entry which is preliminary data.</text>
</comment>
<reference evidence="3" key="1">
    <citation type="journal article" date="2021" name="Nat. Commun.">
        <title>Genetic determinants of endophytism in the Arabidopsis root mycobiome.</title>
        <authorList>
            <person name="Mesny F."/>
            <person name="Miyauchi S."/>
            <person name="Thiergart T."/>
            <person name="Pickel B."/>
            <person name="Atanasova L."/>
            <person name="Karlsson M."/>
            <person name="Huettel B."/>
            <person name="Barry K.W."/>
            <person name="Haridas S."/>
            <person name="Chen C."/>
            <person name="Bauer D."/>
            <person name="Andreopoulos W."/>
            <person name="Pangilinan J."/>
            <person name="LaButti K."/>
            <person name="Riley R."/>
            <person name="Lipzen A."/>
            <person name="Clum A."/>
            <person name="Drula E."/>
            <person name="Henrissat B."/>
            <person name="Kohler A."/>
            <person name="Grigoriev I.V."/>
            <person name="Martin F.M."/>
            <person name="Hacquard S."/>
        </authorList>
    </citation>
    <scope>NUCLEOTIDE SEQUENCE</scope>
    <source>
        <strain evidence="3">MPI-SDFR-AT-0068</strain>
    </source>
</reference>
<evidence type="ECO:0000259" key="2">
    <source>
        <dbReference type="PROSITE" id="PS51762"/>
    </source>
</evidence>
<dbReference type="InterPro" id="IPR050546">
    <property type="entry name" value="Glycosyl_Hydrlase_16"/>
</dbReference>